<dbReference type="AlphaFoldDB" id="A0A292PNE2"/>
<organism evidence="2 3">
    <name type="scientific">Tuber aestivum</name>
    <name type="common">summer truffle</name>
    <dbReference type="NCBI Taxonomy" id="59557"/>
    <lineage>
        <taxon>Eukaryota</taxon>
        <taxon>Fungi</taxon>
        <taxon>Dikarya</taxon>
        <taxon>Ascomycota</taxon>
        <taxon>Pezizomycotina</taxon>
        <taxon>Pezizomycetes</taxon>
        <taxon>Pezizales</taxon>
        <taxon>Tuberaceae</taxon>
        <taxon>Tuber</taxon>
    </lineage>
</organism>
<evidence type="ECO:0000313" key="2">
    <source>
        <dbReference type="EMBL" id="CUS08003.1"/>
    </source>
</evidence>
<dbReference type="EMBL" id="LN891154">
    <property type="protein sequence ID" value="CUS08003.1"/>
    <property type="molecule type" value="Genomic_DNA"/>
</dbReference>
<gene>
    <name evidence="2" type="ORF">GSTUAT00007909001</name>
</gene>
<keyword evidence="3" id="KW-1185">Reference proteome</keyword>
<dbReference type="Proteomes" id="UP001412239">
    <property type="component" value="Unassembled WGS sequence"/>
</dbReference>
<feature type="compositionally biased region" description="Low complexity" evidence="1">
    <location>
        <begin position="1"/>
        <end position="19"/>
    </location>
</feature>
<evidence type="ECO:0000313" key="3">
    <source>
        <dbReference type="Proteomes" id="UP001412239"/>
    </source>
</evidence>
<name>A0A292PNE2_9PEZI</name>
<sequence>MSGNTTPMPSPRSTPTKTPAKQDSPNVSPRALPMTPPSPAFAFTTGELGYASSDASSNSSARSSLGRTDLGGPRKRGFMRPQGTEFSTSARSRQSVMALGSIAHLQYFFAKTGLLDGKGAGLQTKKSSNNLTVDTSAAQGISQDSTYSSLRSSPEPFMPMEADFFSESPSELDDFPFDESVMLPPTTSTYNPQTKHVPPTPNPQVLREQLRGALAVTKSAWLQSFAIPGGPARKEKVEGEEDLAPLPPGLSELHGNELVELATSAIRAAKAYYYTTDKSLLSTRDDKSLREGFLTILDVLKRLAQRKFDGGVKPEERDAIVRWIESVELSLLAEENAIADMRKEGREWLEGSWEGREMTFSIPKPEPNMLIKLLADRCHLFLNYFDPSPDPLPPPIPTGPATPLPTPFLLSLRSGLRLILIHNAVIRRSKRPFGQIQNYHKEFSKPYRSAENLRFWKKAAEIRWELRLKFDVTGVVNGTEDGWRDFQRDIGYWCEKVLEEIRADWEVGNVTSGEVEKEEGHVRHTRSGTLESLKVEIGGYIS</sequence>
<feature type="compositionally biased region" description="Low complexity" evidence="1">
    <location>
        <begin position="51"/>
        <end position="64"/>
    </location>
</feature>
<accession>A0A292PNE2</accession>
<proteinExistence type="predicted"/>
<evidence type="ECO:0000256" key="1">
    <source>
        <dbReference type="SAM" id="MobiDB-lite"/>
    </source>
</evidence>
<dbReference type="PANTHER" id="PTHR38702">
    <property type="entry name" value="CALPONIN-HOMOLOGY (CH) DOMAIN-CONTAINING PROTEIN"/>
    <property type="match status" value="1"/>
</dbReference>
<protein>
    <submittedName>
        <fullName evidence="2">Uncharacterized protein</fullName>
    </submittedName>
</protein>
<dbReference type="PANTHER" id="PTHR38702:SF1">
    <property type="entry name" value="CALPONIN-HOMOLOGY (CH) DOMAIN-CONTAINING PROTEIN"/>
    <property type="match status" value="1"/>
</dbReference>
<reference evidence="2" key="1">
    <citation type="submission" date="2015-10" db="EMBL/GenBank/DDBJ databases">
        <authorList>
            <person name="Regsiter A."/>
            <person name="william w."/>
        </authorList>
    </citation>
    <scope>NUCLEOTIDE SEQUENCE</scope>
    <source>
        <strain evidence="2">Montdore</strain>
    </source>
</reference>
<feature type="region of interest" description="Disordered" evidence="1">
    <location>
        <begin position="1"/>
        <end position="91"/>
    </location>
</feature>